<reference evidence="2" key="1">
    <citation type="journal article" date="2020" name="New Phytol.">
        <title>Comparative genomics reveals dynamic genome evolution in host specialist ectomycorrhizal fungi.</title>
        <authorList>
            <person name="Lofgren L.A."/>
            <person name="Nguyen N.H."/>
            <person name="Vilgalys R."/>
            <person name="Ruytinx J."/>
            <person name="Liao H.L."/>
            <person name="Branco S."/>
            <person name="Kuo A."/>
            <person name="LaButti K."/>
            <person name="Lipzen A."/>
            <person name="Andreopoulos W."/>
            <person name="Pangilinan J."/>
            <person name="Riley R."/>
            <person name="Hundley H."/>
            <person name="Na H."/>
            <person name="Barry K."/>
            <person name="Grigoriev I.V."/>
            <person name="Stajich J.E."/>
            <person name="Kennedy P.G."/>
        </authorList>
    </citation>
    <scope>NUCLEOTIDE SEQUENCE</scope>
    <source>
        <strain evidence="2">MN1</strain>
    </source>
</reference>
<feature type="transmembrane region" description="Helical" evidence="1">
    <location>
        <begin position="59"/>
        <end position="82"/>
    </location>
</feature>
<dbReference type="GeneID" id="64627155"/>
<keyword evidence="1" id="KW-0472">Membrane</keyword>
<feature type="transmembrane region" description="Helical" evidence="1">
    <location>
        <begin position="197"/>
        <end position="218"/>
    </location>
</feature>
<feature type="transmembrane region" description="Helical" evidence="1">
    <location>
        <begin position="102"/>
        <end position="123"/>
    </location>
</feature>
<dbReference type="EMBL" id="JABBWG010000026">
    <property type="protein sequence ID" value="KAG1812543.1"/>
    <property type="molecule type" value="Genomic_DNA"/>
</dbReference>
<protein>
    <submittedName>
        <fullName evidence="2">Uncharacterized protein</fullName>
    </submittedName>
</protein>
<dbReference type="RefSeq" id="XP_041190688.1">
    <property type="nucleotide sequence ID" value="XM_041333138.1"/>
</dbReference>
<evidence type="ECO:0000313" key="3">
    <source>
        <dbReference type="Proteomes" id="UP000807769"/>
    </source>
</evidence>
<gene>
    <name evidence="2" type="ORF">BJ212DRAFT_1301519</name>
</gene>
<proteinExistence type="predicted"/>
<keyword evidence="3" id="KW-1185">Reference proteome</keyword>
<feature type="transmembrane region" description="Helical" evidence="1">
    <location>
        <begin position="339"/>
        <end position="365"/>
    </location>
</feature>
<dbReference type="OrthoDB" id="2688021at2759"/>
<feature type="transmembrane region" description="Helical" evidence="1">
    <location>
        <begin position="272"/>
        <end position="293"/>
    </location>
</feature>
<name>A0A9P7JBC2_9AGAM</name>
<keyword evidence="1" id="KW-1133">Transmembrane helix</keyword>
<dbReference type="Proteomes" id="UP000807769">
    <property type="component" value="Unassembled WGS sequence"/>
</dbReference>
<organism evidence="2 3">
    <name type="scientific">Suillus subaureus</name>
    <dbReference type="NCBI Taxonomy" id="48587"/>
    <lineage>
        <taxon>Eukaryota</taxon>
        <taxon>Fungi</taxon>
        <taxon>Dikarya</taxon>
        <taxon>Basidiomycota</taxon>
        <taxon>Agaricomycotina</taxon>
        <taxon>Agaricomycetes</taxon>
        <taxon>Agaricomycetidae</taxon>
        <taxon>Boletales</taxon>
        <taxon>Suillineae</taxon>
        <taxon>Suillaceae</taxon>
        <taxon>Suillus</taxon>
    </lineage>
</organism>
<dbReference type="AlphaFoldDB" id="A0A9P7JBC2"/>
<keyword evidence="1" id="KW-0812">Transmembrane</keyword>
<accession>A0A9P7JBC2</accession>
<feature type="transmembrane region" description="Helical" evidence="1">
    <location>
        <begin position="155"/>
        <end position="177"/>
    </location>
</feature>
<evidence type="ECO:0000313" key="2">
    <source>
        <dbReference type="EMBL" id="KAG1812543.1"/>
    </source>
</evidence>
<comment type="caution">
    <text evidence="2">The sequence shown here is derived from an EMBL/GenBank/DDBJ whole genome shotgun (WGS) entry which is preliminary data.</text>
</comment>
<feature type="transmembrane region" description="Helical" evidence="1">
    <location>
        <begin position="400"/>
        <end position="420"/>
    </location>
</feature>
<sequence length="545" mass="59709">MPVSVSSNLTKEDWHPSSLLPYDTLLNRQDDFDSIMSYPQSTAGTGTDFYDRSLTSRRYALVGLACSSIIACAYIVAGAVIIHNYGVSGVASIDIYILPPDLMLNFTVTLCTESTSFVHGISLRSALASQSRLRFNTNLRLLTAVGGWRNPNGTLLNGIMAFLLIISYSSASSATFYDTVDVPSGSIGFEVFAGVPLLFLGVALLLQVVVALSGLWAVKILTWSSSPFDLTAAMVLHTQLVPAPFRCMPKPSDSQPSAWHAHPSIRKVVISLWGLVVACAGWAALVMCIWGEYGGDKFMSYALNIQRWSFTPNQQLFAPASGMQSNNISYTIPGVSIQWWILVFVNMAVIQGPLTLGLHCSELIVNIIRDERQWRCATGRKGLRTATNPLKGAFTNPLSLILFIVKPLLHWMFGLSFLVYGYANNGNLGTLMVHMFTTQIWNLCIALAIFACFFTVVALRRPRGPQPATYGHLQTLANLVDEWSPIMWWGHKEDGIPYCHSGTSDHPLPDVKMDCVYGGSGVESPASVSREAFTEFHTIAGLAMR</sequence>
<evidence type="ECO:0000256" key="1">
    <source>
        <dbReference type="SAM" id="Phobius"/>
    </source>
</evidence>
<feature type="transmembrane region" description="Helical" evidence="1">
    <location>
        <begin position="440"/>
        <end position="459"/>
    </location>
</feature>